<keyword evidence="6" id="KW-1185">Reference proteome</keyword>
<proteinExistence type="predicted"/>
<organism evidence="5 6">
    <name type="scientific">Kribbella hippodromi</name>
    <dbReference type="NCBI Taxonomy" id="434347"/>
    <lineage>
        <taxon>Bacteria</taxon>
        <taxon>Bacillati</taxon>
        <taxon>Actinomycetota</taxon>
        <taxon>Actinomycetes</taxon>
        <taxon>Propionibacteriales</taxon>
        <taxon>Kribbellaceae</taxon>
        <taxon>Kribbella</taxon>
    </lineage>
</organism>
<accession>A0ABN2CSJ5</accession>
<dbReference type="Gene3D" id="3.40.50.2300">
    <property type="match status" value="1"/>
</dbReference>
<dbReference type="Proteomes" id="UP001501705">
    <property type="component" value="Unassembled WGS sequence"/>
</dbReference>
<dbReference type="SUPFAM" id="SSF46894">
    <property type="entry name" value="C-terminal effector domain of the bipartite response regulators"/>
    <property type="match status" value="1"/>
</dbReference>
<dbReference type="PRINTS" id="PR00038">
    <property type="entry name" value="HTHLUXR"/>
</dbReference>
<dbReference type="PANTHER" id="PTHR43214:SF24">
    <property type="entry name" value="TRANSCRIPTIONAL REGULATORY PROTEIN NARL-RELATED"/>
    <property type="match status" value="1"/>
</dbReference>
<dbReference type="PROSITE" id="PS50043">
    <property type="entry name" value="HTH_LUXR_2"/>
    <property type="match status" value="1"/>
</dbReference>
<evidence type="ECO:0000256" key="2">
    <source>
        <dbReference type="ARBA" id="ARBA00023125"/>
    </source>
</evidence>
<dbReference type="SMART" id="SM00421">
    <property type="entry name" value="HTH_LUXR"/>
    <property type="match status" value="1"/>
</dbReference>
<comment type="caution">
    <text evidence="5">The sequence shown here is derived from an EMBL/GenBank/DDBJ whole genome shotgun (WGS) entry which is preliminary data.</text>
</comment>
<protein>
    <submittedName>
        <fullName evidence="5">Response regulator transcription factor</fullName>
    </submittedName>
</protein>
<evidence type="ECO:0000313" key="5">
    <source>
        <dbReference type="EMBL" id="GAA1563666.1"/>
    </source>
</evidence>
<evidence type="ECO:0000256" key="1">
    <source>
        <dbReference type="ARBA" id="ARBA00023015"/>
    </source>
</evidence>
<evidence type="ECO:0000313" key="6">
    <source>
        <dbReference type="Proteomes" id="UP001501705"/>
    </source>
</evidence>
<gene>
    <name evidence="5" type="ORF">GCM10009804_20420</name>
</gene>
<sequence>MGLRVPVHVFSSDSISRAGLESQLRFQPDIHVVNTEQLSSEVVAVVATETPDPATLECVAGFRRRGVDKVILVVATLNDADLIAVIEAGVCALIRRHEVSTDRLTTLIRRAAAGESELPADLLTRLFRQVSHMQNDVLTPRGLRLAGLSPRESAILKLVAEGYDTDEIATQLSYSPRTVKNVLHGITTRFQLRNRSHAVAYALKEGLI</sequence>
<dbReference type="InterPro" id="IPR039420">
    <property type="entry name" value="WalR-like"/>
</dbReference>
<dbReference type="Pfam" id="PF00196">
    <property type="entry name" value="GerE"/>
    <property type="match status" value="1"/>
</dbReference>
<dbReference type="PANTHER" id="PTHR43214">
    <property type="entry name" value="TWO-COMPONENT RESPONSE REGULATOR"/>
    <property type="match status" value="1"/>
</dbReference>
<dbReference type="CDD" id="cd06170">
    <property type="entry name" value="LuxR_C_like"/>
    <property type="match status" value="1"/>
</dbReference>
<feature type="domain" description="HTH luxR-type" evidence="4">
    <location>
        <begin position="141"/>
        <end position="206"/>
    </location>
</feature>
<reference evidence="5 6" key="1">
    <citation type="journal article" date="2019" name="Int. J. Syst. Evol. Microbiol.">
        <title>The Global Catalogue of Microorganisms (GCM) 10K type strain sequencing project: providing services to taxonomists for standard genome sequencing and annotation.</title>
        <authorList>
            <consortium name="The Broad Institute Genomics Platform"/>
            <consortium name="The Broad Institute Genome Sequencing Center for Infectious Disease"/>
            <person name="Wu L."/>
            <person name="Ma J."/>
        </authorList>
    </citation>
    <scope>NUCLEOTIDE SEQUENCE [LARGE SCALE GENOMIC DNA]</scope>
    <source>
        <strain evidence="5 6">JCM 15572</strain>
    </source>
</reference>
<keyword evidence="3" id="KW-0804">Transcription</keyword>
<keyword evidence="2" id="KW-0238">DNA-binding</keyword>
<evidence type="ECO:0000259" key="4">
    <source>
        <dbReference type="PROSITE" id="PS50043"/>
    </source>
</evidence>
<name>A0ABN2CSJ5_9ACTN</name>
<dbReference type="InterPro" id="IPR016032">
    <property type="entry name" value="Sig_transdc_resp-reg_C-effctor"/>
</dbReference>
<evidence type="ECO:0000256" key="3">
    <source>
        <dbReference type="ARBA" id="ARBA00023163"/>
    </source>
</evidence>
<keyword evidence="1" id="KW-0805">Transcription regulation</keyword>
<dbReference type="InterPro" id="IPR000792">
    <property type="entry name" value="Tscrpt_reg_LuxR_C"/>
</dbReference>
<dbReference type="EMBL" id="BAAAPH010000005">
    <property type="protein sequence ID" value="GAA1563666.1"/>
    <property type="molecule type" value="Genomic_DNA"/>
</dbReference>
<dbReference type="RefSeq" id="WP_344233141.1">
    <property type="nucleotide sequence ID" value="NZ_BAAAPH010000005.1"/>
</dbReference>